<reference evidence="1" key="1">
    <citation type="submission" date="2021-10" db="EMBL/GenBank/DDBJ databases">
        <authorList>
            <person name="Piombo E."/>
        </authorList>
    </citation>
    <scope>NUCLEOTIDE SEQUENCE</scope>
</reference>
<organism evidence="1 2">
    <name type="scientific">Clonostachys solani</name>
    <dbReference type="NCBI Taxonomy" id="160281"/>
    <lineage>
        <taxon>Eukaryota</taxon>
        <taxon>Fungi</taxon>
        <taxon>Dikarya</taxon>
        <taxon>Ascomycota</taxon>
        <taxon>Pezizomycotina</taxon>
        <taxon>Sordariomycetes</taxon>
        <taxon>Hypocreomycetidae</taxon>
        <taxon>Hypocreales</taxon>
        <taxon>Bionectriaceae</taxon>
        <taxon>Clonostachys</taxon>
    </lineage>
</organism>
<evidence type="ECO:0000313" key="1">
    <source>
        <dbReference type="EMBL" id="CAH0055102.1"/>
    </source>
</evidence>
<gene>
    <name evidence="1" type="ORF">CSOL1703_00017005</name>
</gene>
<dbReference type="OrthoDB" id="5119797at2759"/>
<comment type="caution">
    <text evidence="1">The sequence shown here is derived from an EMBL/GenBank/DDBJ whole genome shotgun (WGS) entry which is preliminary data.</text>
</comment>
<dbReference type="Proteomes" id="UP000775872">
    <property type="component" value="Unassembled WGS sequence"/>
</dbReference>
<dbReference type="EMBL" id="CABFOC020000053">
    <property type="protein sequence ID" value="CAH0055102.1"/>
    <property type="molecule type" value="Genomic_DNA"/>
</dbReference>
<dbReference type="AlphaFoldDB" id="A0A9P0EMM2"/>
<protein>
    <submittedName>
        <fullName evidence="1">Uncharacterized protein</fullName>
    </submittedName>
</protein>
<accession>A0A9P0EMM2</accession>
<evidence type="ECO:0000313" key="2">
    <source>
        <dbReference type="Proteomes" id="UP000775872"/>
    </source>
</evidence>
<keyword evidence="2" id="KW-1185">Reference proteome</keyword>
<proteinExistence type="predicted"/>
<name>A0A9P0EMM2_9HYPO</name>
<sequence>MQYSVIKQALEGVKKPMNLEPPLPGTKKWTLTFPPGTDPKVSAGLSFAYLGAGTNKMVFRVYQNTQPTTWVLGMQHNPKSSTGAKDIKDEISILNRLAHDGVSVPQPFSPSTVEADVLINFELDNYDSGDVGKVCGFPEEYFDLRTPEHPAGLYLEMNKNAGDLKNWLKAKVLDAFRPNKTQFENLRTSFGKMKASWDKKYWGDFQVIYDINGGRLIVFDPNNETTNHKATDEILRQWQDDINHYTTSHFDAIPN</sequence>